<dbReference type="SUPFAM" id="SSF51430">
    <property type="entry name" value="NAD(P)-linked oxidoreductase"/>
    <property type="match status" value="1"/>
</dbReference>
<keyword evidence="3" id="KW-0411">Iron-sulfur</keyword>
<dbReference type="AlphaFoldDB" id="A0AB35UQW6"/>
<evidence type="ECO:0000256" key="3">
    <source>
        <dbReference type="ARBA" id="ARBA00023014"/>
    </source>
</evidence>
<dbReference type="InterPro" id="IPR017896">
    <property type="entry name" value="4Fe4S_Fe-S-bd"/>
</dbReference>
<evidence type="ECO:0000256" key="1">
    <source>
        <dbReference type="ARBA" id="ARBA00022723"/>
    </source>
</evidence>
<evidence type="ECO:0000313" key="5">
    <source>
        <dbReference type="EMBL" id="MDY5167559.1"/>
    </source>
</evidence>
<dbReference type="GO" id="GO:0046872">
    <property type="term" value="F:metal ion binding"/>
    <property type="evidence" value="ECO:0007669"/>
    <property type="project" value="UniProtKB-KW"/>
</dbReference>
<evidence type="ECO:0000259" key="4">
    <source>
        <dbReference type="PROSITE" id="PS51379"/>
    </source>
</evidence>
<dbReference type="PANTHER" id="PTHR43312:SF2">
    <property type="entry name" value="OXIDOREDUCTASE"/>
    <property type="match status" value="1"/>
</dbReference>
<organism evidence="5 6">
    <name type="scientific">Dielma fastidiosa</name>
    <dbReference type="NCBI Taxonomy" id="1034346"/>
    <lineage>
        <taxon>Bacteria</taxon>
        <taxon>Bacillati</taxon>
        <taxon>Bacillota</taxon>
        <taxon>Erysipelotrichia</taxon>
        <taxon>Erysipelotrichales</taxon>
        <taxon>Erysipelotrichaceae</taxon>
        <taxon>Dielma</taxon>
    </lineage>
</organism>
<dbReference type="Proteomes" id="UP001276902">
    <property type="component" value="Unassembled WGS sequence"/>
</dbReference>
<sequence length="371" mass="42082">MKKLGFGLMRLPLLHADDYQSVDLEAVKKMADMFIDSGFTYFDTAAPYHRGYSEIAFREAVAKRYPHASYTITDKLSLFMIHDEKEIPDFFEAQLQHLGVDYIDYYLLHGLGAAAYDQAEAMHAFDFIVQKKAEGKIRHIGLSFHDKAALLDEILNKHPELEYVQLQLNYLDWEDAAIEARKCYETAAKHRKPVIVMEPIKGGSLVQIPNEAKACFQAYDADSSIASWAIRFAASHDNVMMVLSGMSNEAQMADNISYMKDFKPLNEEERQIVQKAAEIIKASIAIPCTGCRYCTDGCPKKIAIPEYFSIYNNLKQFGTSQTMVAITYYANLTQTHGKATDCIQCGQCENRCPQHLAIRQYLCKLSEILEK</sequence>
<dbReference type="InterPro" id="IPR036812">
    <property type="entry name" value="NAD(P)_OxRdtase_dom_sf"/>
</dbReference>
<dbReference type="RefSeq" id="WP_320883251.1">
    <property type="nucleotide sequence ID" value="NZ_BAABZA010000001.1"/>
</dbReference>
<reference evidence="5" key="1">
    <citation type="submission" date="2022-03" db="EMBL/GenBank/DDBJ databases">
        <title>First case of bacteraemia caused by Dielma fastidiosa in a patient hospitalised with diverticulitis.</title>
        <authorList>
            <person name="Forman-Ankjaer B."/>
            <person name="Hvid-Jensen F."/>
            <person name="Kobel C.M."/>
            <person name="Greve T."/>
        </authorList>
    </citation>
    <scope>NUCLEOTIDE SEQUENCE</scope>
    <source>
        <strain evidence="5">AUH_DF_2021</strain>
    </source>
</reference>
<accession>A0AB35UQW6</accession>
<keyword evidence="2" id="KW-0408">Iron</keyword>
<feature type="domain" description="4Fe-4S ferredoxin-type" evidence="4">
    <location>
        <begin position="333"/>
        <end position="361"/>
    </location>
</feature>
<name>A0AB35UQW6_9FIRM</name>
<dbReference type="InterPro" id="IPR053135">
    <property type="entry name" value="AKR2_Oxidoreductase"/>
</dbReference>
<gene>
    <name evidence="5" type="ORF">MQE39_05405</name>
</gene>
<dbReference type="SUPFAM" id="SSF46548">
    <property type="entry name" value="alpha-helical ferredoxin"/>
    <property type="match status" value="1"/>
</dbReference>
<comment type="caution">
    <text evidence="5">The sequence shown here is derived from an EMBL/GenBank/DDBJ whole genome shotgun (WGS) entry which is preliminary data.</text>
</comment>
<dbReference type="PROSITE" id="PS00198">
    <property type="entry name" value="4FE4S_FER_1"/>
    <property type="match status" value="1"/>
</dbReference>
<keyword evidence="1" id="KW-0479">Metal-binding</keyword>
<proteinExistence type="predicted"/>
<dbReference type="Pfam" id="PF00248">
    <property type="entry name" value="Aldo_ket_red"/>
    <property type="match status" value="1"/>
</dbReference>
<protein>
    <submittedName>
        <fullName evidence="5">Aldo/keto reductase</fullName>
    </submittedName>
</protein>
<dbReference type="EMBL" id="JALDAW010000011">
    <property type="protein sequence ID" value="MDY5167559.1"/>
    <property type="molecule type" value="Genomic_DNA"/>
</dbReference>
<dbReference type="InterPro" id="IPR017900">
    <property type="entry name" value="4Fe4S_Fe_S_CS"/>
</dbReference>
<dbReference type="PANTHER" id="PTHR43312">
    <property type="entry name" value="D-THREO-ALDOSE 1-DEHYDROGENASE"/>
    <property type="match status" value="1"/>
</dbReference>
<dbReference type="InterPro" id="IPR023210">
    <property type="entry name" value="NADP_OxRdtase_dom"/>
</dbReference>
<dbReference type="GO" id="GO:0051536">
    <property type="term" value="F:iron-sulfur cluster binding"/>
    <property type="evidence" value="ECO:0007669"/>
    <property type="project" value="UniProtKB-KW"/>
</dbReference>
<dbReference type="PROSITE" id="PS51379">
    <property type="entry name" value="4FE4S_FER_2"/>
    <property type="match status" value="1"/>
</dbReference>
<dbReference type="Pfam" id="PF13187">
    <property type="entry name" value="Fer4_9"/>
    <property type="match status" value="1"/>
</dbReference>
<evidence type="ECO:0000256" key="2">
    <source>
        <dbReference type="ARBA" id="ARBA00023004"/>
    </source>
</evidence>
<dbReference type="Gene3D" id="3.30.70.20">
    <property type="match status" value="1"/>
</dbReference>
<dbReference type="Gene3D" id="3.20.20.100">
    <property type="entry name" value="NADP-dependent oxidoreductase domain"/>
    <property type="match status" value="1"/>
</dbReference>
<evidence type="ECO:0000313" key="6">
    <source>
        <dbReference type="Proteomes" id="UP001276902"/>
    </source>
</evidence>
<dbReference type="CDD" id="cd19096">
    <property type="entry name" value="AKR_Fe-S_oxidoreductase"/>
    <property type="match status" value="1"/>
</dbReference>